<dbReference type="InterPro" id="IPR052043">
    <property type="entry name" value="PolySaccharide_Degr_Enz"/>
</dbReference>
<dbReference type="InterPro" id="IPR010905">
    <property type="entry name" value="Glyco_hydro_88"/>
</dbReference>
<dbReference type="Proteomes" id="UP001596425">
    <property type="component" value="Unassembled WGS sequence"/>
</dbReference>
<evidence type="ECO:0000313" key="2">
    <source>
        <dbReference type="EMBL" id="MFC6634380.1"/>
    </source>
</evidence>
<dbReference type="PROSITE" id="PS51257">
    <property type="entry name" value="PROKAR_LIPOPROTEIN"/>
    <property type="match status" value="1"/>
</dbReference>
<dbReference type="SUPFAM" id="SSF48208">
    <property type="entry name" value="Six-hairpin glycosidases"/>
    <property type="match status" value="1"/>
</dbReference>
<dbReference type="PANTHER" id="PTHR33886:SF8">
    <property type="entry name" value="UNSATURATED RHAMNOGALACTURONAN HYDROLASE (EUROFUNG)"/>
    <property type="match status" value="1"/>
</dbReference>
<comment type="caution">
    <text evidence="2">The sequence shown here is derived from an EMBL/GenBank/DDBJ whole genome shotgun (WGS) entry which is preliminary data.</text>
</comment>
<dbReference type="GO" id="GO:0016787">
    <property type="term" value="F:hydrolase activity"/>
    <property type="evidence" value="ECO:0007669"/>
    <property type="project" value="UniProtKB-KW"/>
</dbReference>
<dbReference type="PANTHER" id="PTHR33886">
    <property type="entry name" value="UNSATURATED RHAMNOGALACTURONAN HYDROLASE (EUROFUNG)"/>
    <property type="match status" value="1"/>
</dbReference>
<keyword evidence="3" id="KW-1185">Reference proteome</keyword>
<protein>
    <submittedName>
        <fullName evidence="2">Glycoside hydrolase family 88 protein</fullName>
    </submittedName>
</protein>
<sequence length="837" mass="94045">MKLSAKRNYNSRLTALALAGSAALLTGCGDGSEQVAAKNSDAVTERAVSGALARLELSNPSDFPRLDEAVYLSYYELGLQPEFSAPIAVWNHEEQLPVQAIDKDADGSKDGILFTVDVAVDEVLVLRIEQTDAAATNAIKRTQAEISHKVGGEWVEREYQGGSFRNVSTLDVPAEHTDHSYFIRYEGPGVESDLVGYRVYLDWRNGFDIFGKKVREPVLQGVGQDGFDSYHEAADWGMDILKVGSSLGVGGYGYWDGEQTRRVSDVKDWQVDISDNGDLYSAFKIQYRGWQPVEGRQTDLTAVLSMHAGSRLVEVNAKTSEELDNLVAGIVDHAGTDLIVGDMDITGHAYTYIGTYGAQSLDGANLGLGLLVKRKAIRELASDDHNRVAILKPADREIQYYFVAAWANEGESRHGPITDKAGFEAFLKREAEKLTMPLRQRLSTAASRAQTERPLTADVALDWSRRLADSELQRKTLDYAFGGFDQIRKRPSYFEYTTGMVMQAYDELNLVAPDARYAEAVEAVMGSFVNDDGSINGYVQEKYNIDSVRAGTMLLRMYERNEKQNYRIAADHLYAQLEQHPRTSAGAFWHKKIYPNQVWLDGVYMGIPFLAHYEQLMHEDPKVDELLAEFKLVNEILKDPDTGLFYHAWDERRQQVWADRETGLSGYHWARGMGWLAMALVDVLDFIPQENIEEREYLQKMITDIAAVIEKYQDPDTGTWWQVIDMPGERANYRESTASTMFTYFFAKALNQGYLPRERYLETAKKAYQGLLDEFVQVHADGTISITDMCQVAGLGFGRDGSYEYYMSEPIYDDDPKGTAPFITSGVEMYKLLKSQG</sequence>
<dbReference type="Pfam" id="PF16153">
    <property type="entry name" value="DUF4861"/>
    <property type="match status" value="1"/>
</dbReference>
<evidence type="ECO:0000256" key="1">
    <source>
        <dbReference type="ARBA" id="ARBA00022801"/>
    </source>
</evidence>
<name>A0ABW1YQP6_9GAMM</name>
<accession>A0ABW1YQP6</accession>
<dbReference type="EMBL" id="JBHSVR010000001">
    <property type="protein sequence ID" value="MFC6634380.1"/>
    <property type="molecule type" value="Genomic_DNA"/>
</dbReference>
<dbReference type="Pfam" id="PF07470">
    <property type="entry name" value="Glyco_hydro_88"/>
    <property type="match status" value="1"/>
</dbReference>
<reference evidence="3" key="1">
    <citation type="journal article" date="2019" name="Int. J. Syst. Evol. Microbiol.">
        <title>The Global Catalogue of Microorganisms (GCM) 10K type strain sequencing project: providing services to taxonomists for standard genome sequencing and annotation.</title>
        <authorList>
            <consortium name="The Broad Institute Genomics Platform"/>
            <consortium name="The Broad Institute Genome Sequencing Center for Infectious Disease"/>
            <person name="Wu L."/>
            <person name="Ma J."/>
        </authorList>
    </citation>
    <scope>NUCLEOTIDE SEQUENCE [LARGE SCALE GENOMIC DNA]</scope>
    <source>
        <strain evidence="3">CGMCC 1.13718</strain>
    </source>
</reference>
<organism evidence="2 3">
    <name type="scientific">Microbulbifer taiwanensis</name>
    <dbReference type="NCBI Taxonomy" id="986746"/>
    <lineage>
        <taxon>Bacteria</taxon>
        <taxon>Pseudomonadati</taxon>
        <taxon>Pseudomonadota</taxon>
        <taxon>Gammaproteobacteria</taxon>
        <taxon>Cellvibrionales</taxon>
        <taxon>Microbulbiferaceae</taxon>
        <taxon>Microbulbifer</taxon>
    </lineage>
</organism>
<proteinExistence type="predicted"/>
<dbReference type="Gene3D" id="1.50.10.10">
    <property type="match status" value="1"/>
</dbReference>
<gene>
    <name evidence="2" type="ORF">ACFQBM_13850</name>
</gene>
<keyword evidence="1 2" id="KW-0378">Hydrolase</keyword>
<dbReference type="InterPro" id="IPR008928">
    <property type="entry name" value="6-hairpin_glycosidase_sf"/>
</dbReference>
<dbReference type="RefSeq" id="WP_319024580.1">
    <property type="nucleotide sequence ID" value="NZ_JACZFR010000040.1"/>
</dbReference>
<dbReference type="InterPro" id="IPR012341">
    <property type="entry name" value="6hp_glycosidase-like_sf"/>
</dbReference>
<evidence type="ECO:0000313" key="3">
    <source>
        <dbReference type="Proteomes" id="UP001596425"/>
    </source>
</evidence>
<dbReference type="InterPro" id="IPR032342">
    <property type="entry name" value="DUF4861"/>
</dbReference>